<keyword evidence="1" id="KW-1133">Transmembrane helix</keyword>
<accession>A0A7Y0QFC7</accession>
<proteinExistence type="predicted"/>
<evidence type="ECO:0000313" key="2">
    <source>
        <dbReference type="EMBL" id="NMR18931.1"/>
    </source>
</evidence>
<keyword evidence="1" id="KW-0472">Membrane</keyword>
<protein>
    <submittedName>
        <fullName evidence="2">Uncharacterized protein</fullName>
    </submittedName>
</protein>
<keyword evidence="1" id="KW-0812">Transmembrane</keyword>
<comment type="caution">
    <text evidence="2">The sequence shown here is derived from an EMBL/GenBank/DDBJ whole genome shotgun (WGS) entry which is preliminary data.</text>
</comment>
<dbReference type="Proteomes" id="UP000562124">
    <property type="component" value="Unassembled WGS sequence"/>
</dbReference>
<feature type="transmembrane region" description="Helical" evidence="1">
    <location>
        <begin position="33"/>
        <end position="52"/>
    </location>
</feature>
<keyword evidence="3" id="KW-1185">Reference proteome</keyword>
<sequence>MTGPRWRAAWPFVVMAFLAGALALDFAPAFAWLLALGTVLAGVVGISLVLPAGRRSPGAADRGRA</sequence>
<dbReference type="RefSeq" id="WP_169322871.1">
    <property type="nucleotide sequence ID" value="NZ_JABCJJ010000002.1"/>
</dbReference>
<gene>
    <name evidence="2" type="ORF">HIR71_01610</name>
</gene>
<reference evidence="2 3" key="1">
    <citation type="submission" date="2020-04" db="EMBL/GenBank/DDBJ databases">
        <title>Sequencing and Assembly of C. fimi.</title>
        <authorList>
            <person name="Ramsey A.R."/>
        </authorList>
    </citation>
    <scope>NUCLEOTIDE SEQUENCE [LARGE SCALE GENOMIC DNA]</scope>
    <source>
        <strain evidence="2 3">SB</strain>
    </source>
</reference>
<organism evidence="2 3">
    <name type="scientific">Cellulomonas fimi</name>
    <dbReference type="NCBI Taxonomy" id="1708"/>
    <lineage>
        <taxon>Bacteria</taxon>
        <taxon>Bacillati</taxon>
        <taxon>Actinomycetota</taxon>
        <taxon>Actinomycetes</taxon>
        <taxon>Micrococcales</taxon>
        <taxon>Cellulomonadaceae</taxon>
        <taxon>Cellulomonas</taxon>
    </lineage>
</organism>
<evidence type="ECO:0000256" key="1">
    <source>
        <dbReference type="SAM" id="Phobius"/>
    </source>
</evidence>
<name>A0A7Y0QFC7_CELFI</name>
<dbReference type="AlphaFoldDB" id="A0A7Y0QFC7"/>
<evidence type="ECO:0000313" key="3">
    <source>
        <dbReference type="Proteomes" id="UP000562124"/>
    </source>
</evidence>
<dbReference type="EMBL" id="JABCJJ010000002">
    <property type="protein sequence ID" value="NMR18931.1"/>
    <property type="molecule type" value="Genomic_DNA"/>
</dbReference>